<keyword evidence="1" id="KW-1188">Viral release from host cell</keyword>
<gene>
    <name evidence="3" type="ORF">S01H1_50949</name>
</gene>
<dbReference type="PANTHER" id="PTHR37813:SF1">
    <property type="entry name" value="FELS-2 PROPHAGE PROTEIN"/>
    <property type="match status" value="1"/>
</dbReference>
<reference evidence="3" key="1">
    <citation type="journal article" date="2014" name="Front. Microbiol.">
        <title>High frequency of phylogenetically diverse reductive dehalogenase-homologous genes in deep subseafloor sedimentary metagenomes.</title>
        <authorList>
            <person name="Kawai M."/>
            <person name="Futagami T."/>
            <person name="Toyoda A."/>
            <person name="Takaki Y."/>
            <person name="Nishi S."/>
            <person name="Hori S."/>
            <person name="Arai W."/>
            <person name="Tsubouchi T."/>
            <person name="Morono Y."/>
            <person name="Uchiyama I."/>
            <person name="Ito T."/>
            <person name="Fujiyama A."/>
            <person name="Inagaki F."/>
            <person name="Takami H."/>
        </authorList>
    </citation>
    <scope>NUCLEOTIDE SEQUENCE</scope>
    <source>
        <strain evidence="3">Expedition CK06-06</strain>
    </source>
</reference>
<evidence type="ECO:0000256" key="1">
    <source>
        <dbReference type="ARBA" id="ARBA00022612"/>
    </source>
</evidence>
<sequence length="260" mass="27302">IKSLSKEFGEGTETLAKGLYDVLSASIPTEKALKVLRIATESAKGGFTDTATAVDGITSLLNAYGLSADHAGEVSDKMFAAVKRGKITFPELAANIGKVAPLAKAAGVGMDELLGSLANLTRKGVKPEQAMTQLRATLTFAAKEGKIFGQVIKDFAGKSLEDIIAKGVPQESAAGIAALSANIKELSGDIDSLARSGGARLEAFGKYQETFAYKWGQAKQQIIAVARELGLALMPTVEKAVKYISKFAEKISSLSKKEMA</sequence>
<feature type="domain" description="Phage tail tape measure protein" evidence="2">
    <location>
        <begin position="5"/>
        <end position="146"/>
    </location>
</feature>
<evidence type="ECO:0000259" key="2">
    <source>
        <dbReference type="Pfam" id="PF10145"/>
    </source>
</evidence>
<organism evidence="3">
    <name type="scientific">marine sediment metagenome</name>
    <dbReference type="NCBI Taxonomy" id="412755"/>
    <lineage>
        <taxon>unclassified sequences</taxon>
        <taxon>metagenomes</taxon>
        <taxon>ecological metagenomes</taxon>
    </lineage>
</organism>
<dbReference type="EMBL" id="BARS01032853">
    <property type="protein sequence ID" value="GAG19228.1"/>
    <property type="molecule type" value="Genomic_DNA"/>
</dbReference>
<dbReference type="InterPro" id="IPR010090">
    <property type="entry name" value="Phage_tape_meas"/>
</dbReference>
<dbReference type="AlphaFoldDB" id="X0W3M7"/>
<feature type="non-terminal residue" evidence="3">
    <location>
        <position position="1"/>
    </location>
</feature>
<accession>X0W3M7</accession>
<name>X0W3M7_9ZZZZ</name>
<dbReference type="NCBIfam" id="TIGR01760">
    <property type="entry name" value="tape_meas_TP901"/>
    <property type="match status" value="1"/>
</dbReference>
<proteinExistence type="predicted"/>
<feature type="non-terminal residue" evidence="3">
    <location>
        <position position="260"/>
    </location>
</feature>
<dbReference type="Pfam" id="PF10145">
    <property type="entry name" value="PhageMin_Tail"/>
    <property type="match status" value="1"/>
</dbReference>
<protein>
    <recommendedName>
        <fullName evidence="2">Phage tail tape measure protein domain-containing protein</fullName>
    </recommendedName>
</protein>
<comment type="caution">
    <text evidence="3">The sequence shown here is derived from an EMBL/GenBank/DDBJ whole genome shotgun (WGS) entry which is preliminary data.</text>
</comment>
<dbReference type="PANTHER" id="PTHR37813">
    <property type="entry name" value="FELS-2 PROPHAGE PROTEIN"/>
    <property type="match status" value="1"/>
</dbReference>
<evidence type="ECO:0000313" key="3">
    <source>
        <dbReference type="EMBL" id="GAG19228.1"/>
    </source>
</evidence>